<gene>
    <name evidence="5" type="ORF">OsI_15520</name>
</gene>
<proteinExistence type="predicted"/>
<keyword evidence="2 3" id="KW-0732">Signal</keyword>
<evidence type="ECO:0000313" key="5">
    <source>
        <dbReference type="EMBL" id="EEC77102.1"/>
    </source>
</evidence>
<protein>
    <recommendedName>
        <fullName evidence="4">Wall-associated receptor kinase galacturonan-binding domain-containing protein</fullName>
    </recommendedName>
</protein>
<evidence type="ECO:0000256" key="2">
    <source>
        <dbReference type="ARBA" id="ARBA00022729"/>
    </source>
</evidence>
<evidence type="ECO:0000256" key="1">
    <source>
        <dbReference type="ARBA" id="ARBA00004167"/>
    </source>
</evidence>
<feature type="signal peptide" evidence="3">
    <location>
        <begin position="1"/>
        <end position="27"/>
    </location>
</feature>
<feature type="chain" id="PRO_5002864960" description="Wall-associated receptor kinase galacturonan-binding domain-containing protein" evidence="3">
    <location>
        <begin position="28"/>
        <end position="202"/>
    </location>
</feature>
<keyword evidence="6" id="KW-1185">Reference proteome</keyword>
<dbReference type="GO" id="GO:0016020">
    <property type="term" value="C:membrane"/>
    <property type="evidence" value="ECO:0007669"/>
    <property type="project" value="UniProtKB-SubCell"/>
</dbReference>
<dbReference type="AlphaFoldDB" id="B8ASS3"/>
<dbReference type="PANTHER" id="PTHR33491">
    <property type="entry name" value="OSJNBA0016N04.9 PROTEIN"/>
    <property type="match status" value="1"/>
</dbReference>
<evidence type="ECO:0000313" key="6">
    <source>
        <dbReference type="Proteomes" id="UP000007015"/>
    </source>
</evidence>
<organism evidence="5 6">
    <name type="scientific">Oryza sativa subsp. indica</name>
    <name type="common">Rice</name>
    <dbReference type="NCBI Taxonomy" id="39946"/>
    <lineage>
        <taxon>Eukaryota</taxon>
        <taxon>Viridiplantae</taxon>
        <taxon>Streptophyta</taxon>
        <taxon>Embryophyta</taxon>
        <taxon>Tracheophyta</taxon>
        <taxon>Spermatophyta</taxon>
        <taxon>Magnoliopsida</taxon>
        <taxon>Liliopsida</taxon>
        <taxon>Poales</taxon>
        <taxon>Poaceae</taxon>
        <taxon>BOP clade</taxon>
        <taxon>Oryzoideae</taxon>
        <taxon>Oryzeae</taxon>
        <taxon>Oryzinae</taxon>
        <taxon>Oryza</taxon>
        <taxon>Oryza sativa</taxon>
    </lineage>
</organism>
<dbReference type="OMA" id="ADARMNC"/>
<dbReference type="GO" id="GO:0030247">
    <property type="term" value="F:polysaccharide binding"/>
    <property type="evidence" value="ECO:0007669"/>
    <property type="project" value="InterPro"/>
</dbReference>
<sequence>MKMIFLLPGAYSLLVLVLPLIPGGAVPAPTLAGCNNSCGNLTFAYPFGVGQDCFRNPDFELICLLSNATQPPSLFLQGGTLQVVDNITVDDIIVDDSFNSFRVNMSDAITVVPGVDVYNYTWTSPKSFRLIDTVVYIVGCDMDVYNENKSVPLCNITCPNKTMTEVDAMMNCNAAILASQEIPIFRRAALVTKTTDTSILEK</sequence>
<dbReference type="Proteomes" id="UP000007015">
    <property type="component" value="Chromosome 4"/>
</dbReference>
<dbReference type="Pfam" id="PF13947">
    <property type="entry name" value="GUB_WAK_bind"/>
    <property type="match status" value="1"/>
</dbReference>
<accession>B8ASS3</accession>
<dbReference type="InterPro" id="IPR025287">
    <property type="entry name" value="WAK_GUB"/>
</dbReference>
<dbReference type="HOGENOM" id="CLU_117393_0_0_1"/>
<dbReference type="Gramene" id="BGIOSGA015268-TA">
    <property type="protein sequence ID" value="BGIOSGA015268-PA"/>
    <property type="gene ID" value="BGIOSGA015268"/>
</dbReference>
<comment type="subcellular location">
    <subcellularLocation>
        <location evidence="1">Membrane</location>
        <topology evidence="1">Single-pass membrane protein</topology>
    </subcellularLocation>
</comment>
<feature type="domain" description="Wall-associated receptor kinase galacturonan-binding" evidence="4">
    <location>
        <begin position="34"/>
        <end position="91"/>
    </location>
</feature>
<evidence type="ECO:0000256" key="3">
    <source>
        <dbReference type="SAM" id="SignalP"/>
    </source>
</evidence>
<dbReference type="STRING" id="39946.B8ASS3"/>
<reference evidence="5 6" key="1">
    <citation type="journal article" date="2005" name="PLoS Biol.">
        <title>The genomes of Oryza sativa: a history of duplications.</title>
        <authorList>
            <person name="Yu J."/>
            <person name="Wang J."/>
            <person name="Lin W."/>
            <person name="Li S."/>
            <person name="Li H."/>
            <person name="Zhou J."/>
            <person name="Ni P."/>
            <person name="Dong W."/>
            <person name="Hu S."/>
            <person name="Zeng C."/>
            <person name="Zhang J."/>
            <person name="Zhang Y."/>
            <person name="Li R."/>
            <person name="Xu Z."/>
            <person name="Li S."/>
            <person name="Li X."/>
            <person name="Zheng H."/>
            <person name="Cong L."/>
            <person name="Lin L."/>
            <person name="Yin J."/>
            <person name="Geng J."/>
            <person name="Li G."/>
            <person name="Shi J."/>
            <person name="Liu J."/>
            <person name="Lv H."/>
            <person name="Li J."/>
            <person name="Wang J."/>
            <person name="Deng Y."/>
            <person name="Ran L."/>
            <person name="Shi X."/>
            <person name="Wang X."/>
            <person name="Wu Q."/>
            <person name="Li C."/>
            <person name="Ren X."/>
            <person name="Wang J."/>
            <person name="Wang X."/>
            <person name="Li D."/>
            <person name="Liu D."/>
            <person name="Zhang X."/>
            <person name="Ji Z."/>
            <person name="Zhao W."/>
            <person name="Sun Y."/>
            <person name="Zhang Z."/>
            <person name="Bao J."/>
            <person name="Han Y."/>
            <person name="Dong L."/>
            <person name="Ji J."/>
            <person name="Chen P."/>
            <person name="Wu S."/>
            <person name="Liu J."/>
            <person name="Xiao Y."/>
            <person name="Bu D."/>
            <person name="Tan J."/>
            <person name="Yang L."/>
            <person name="Ye C."/>
            <person name="Zhang J."/>
            <person name="Xu J."/>
            <person name="Zhou Y."/>
            <person name="Yu Y."/>
            <person name="Zhang B."/>
            <person name="Zhuang S."/>
            <person name="Wei H."/>
            <person name="Liu B."/>
            <person name="Lei M."/>
            <person name="Yu H."/>
            <person name="Li Y."/>
            <person name="Xu H."/>
            <person name="Wei S."/>
            <person name="He X."/>
            <person name="Fang L."/>
            <person name="Zhang Z."/>
            <person name="Zhang Y."/>
            <person name="Huang X."/>
            <person name="Su Z."/>
            <person name="Tong W."/>
            <person name="Li J."/>
            <person name="Tong Z."/>
            <person name="Li S."/>
            <person name="Ye J."/>
            <person name="Wang L."/>
            <person name="Fang L."/>
            <person name="Lei T."/>
            <person name="Chen C."/>
            <person name="Chen H."/>
            <person name="Xu Z."/>
            <person name="Li H."/>
            <person name="Huang H."/>
            <person name="Zhang F."/>
            <person name="Xu H."/>
            <person name="Li N."/>
            <person name="Zhao C."/>
            <person name="Li S."/>
            <person name="Dong L."/>
            <person name="Huang Y."/>
            <person name="Li L."/>
            <person name="Xi Y."/>
            <person name="Qi Q."/>
            <person name="Li W."/>
            <person name="Zhang B."/>
            <person name="Hu W."/>
            <person name="Zhang Y."/>
            <person name="Tian X."/>
            <person name="Jiao Y."/>
            <person name="Liang X."/>
            <person name="Jin J."/>
            <person name="Gao L."/>
            <person name="Zheng W."/>
            <person name="Hao B."/>
            <person name="Liu S."/>
            <person name="Wang W."/>
            <person name="Yuan L."/>
            <person name="Cao M."/>
            <person name="McDermott J."/>
            <person name="Samudrala R."/>
            <person name="Wang J."/>
            <person name="Wong G.K."/>
            <person name="Yang H."/>
        </authorList>
    </citation>
    <scope>NUCLEOTIDE SEQUENCE [LARGE SCALE GENOMIC DNA]</scope>
    <source>
        <strain evidence="6">cv. 93-11</strain>
    </source>
</reference>
<name>B8ASS3_ORYSI</name>
<dbReference type="PROSITE" id="PS51257">
    <property type="entry name" value="PROKAR_LIPOPROTEIN"/>
    <property type="match status" value="1"/>
</dbReference>
<evidence type="ECO:0000259" key="4">
    <source>
        <dbReference type="Pfam" id="PF13947"/>
    </source>
</evidence>
<dbReference type="EMBL" id="CM000129">
    <property type="protein sequence ID" value="EEC77102.1"/>
    <property type="molecule type" value="Genomic_DNA"/>
</dbReference>